<dbReference type="eggNOG" id="COG1680">
    <property type="taxonomic scope" value="Bacteria"/>
</dbReference>
<dbReference type="PANTHER" id="PTHR46825:SF9">
    <property type="entry name" value="BETA-LACTAMASE-RELATED DOMAIN-CONTAINING PROTEIN"/>
    <property type="match status" value="1"/>
</dbReference>
<evidence type="ECO:0000313" key="2">
    <source>
        <dbReference type="EMBL" id="EOL43163.1"/>
    </source>
</evidence>
<proteinExistence type="predicted"/>
<reference evidence="2 3" key="1">
    <citation type="submission" date="2013-02" db="EMBL/GenBank/DDBJ databases">
        <title>The Genome Sequence of Enterococcus phoeniculicola BAA-412.</title>
        <authorList>
            <consortium name="The Broad Institute Genome Sequencing Platform"/>
            <consortium name="The Broad Institute Genome Sequencing Center for Infectious Disease"/>
            <person name="Earl A.M."/>
            <person name="Gilmore M.S."/>
            <person name="Lebreton F."/>
            <person name="Walker B."/>
            <person name="Young S.K."/>
            <person name="Zeng Q."/>
            <person name="Gargeya S."/>
            <person name="Fitzgerald M."/>
            <person name="Haas B."/>
            <person name="Abouelleil A."/>
            <person name="Alvarado L."/>
            <person name="Arachchi H.M."/>
            <person name="Berlin A.M."/>
            <person name="Chapman S.B."/>
            <person name="Dewar J."/>
            <person name="Goldberg J."/>
            <person name="Griggs A."/>
            <person name="Gujja S."/>
            <person name="Hansen M."/>
            <person name="Howarth C."/>
            <person name="Imamovic A."/>
            <person name="Larimer J."/>
            <person name="McCowan C."/>
            <person name="Murphy C."/>
            <person name="Neiman D."/>
            <person name="Pearson M."/>
            <person name="Priest M."/>
            <person name="Roberts A."/>
            <person name="Saif S."/>
            <person name="Shea T."/>
            <person name="Sisk P."/>
            <person name="Sykes S."/>
            <person name="Wortman J."/>
            <person name="Nusbaum C."/>
            <person name="Birren B."/>
        </authorList>
    </citation>
    <scope>NUCLEOTIDE SEQUENCE [LARGE SCALE GENOMIC DNA]</scope>
    <source>
        <strain evidence="2 3">ATCC BAA-412</strain>
    </source>
</reference>
<dbReference type="STRING" id="154621.RV11_GL000621"/>
<keyword evidence="3" id="KW-1185">Reference proteome</keyword>
<comment type="caution">
    <text evidence="2">The sequence shown here is derived from an EMBL/GenBank/DDBJ whole genome shotgun (WGS) entry which is preliminary data.</text>
</comment>
<dbReference type="OrthoDB" id="2157616at2"/>
<dbReference type="Proteomes" id="UP000013785">
    <property type="component" value="Unassembled WGS sequence"/>
</dbReference>
<name>R3TPZ3_9ENTE</name>
<protein>
    <recommendedName>
        <fullName evidence="1">Beta-lactamase-related domain-containing protein</fullName>
    </recommendedName>
</protein>
<dbReference type="InterPro" id="IPR012338">
    <property type="entry name" value="Beta-lactam/transpept-like"/>
</dbReference>
<dbReference type="InterPro" id="IPR050491">
    <property type="entry name" value="AmpC-like"/>
</dbReference>
<dbReference type="Gene3D" id="3.40.710.10">
    <property type="entry name" value="DD-peptidase/beta-lactamase superfamily"/>
    <property type="match status" value="1"/>
</dbReference>
<dbReference type="InterPro" id="IPR001466">
    <property type="entry name" value="Beta-lactam-related"/>
</dbReference>
<dbReference type="HOGENOM" id="CLU_020027_3_1_9"/>
<organism evidence="2 3">
    <name type="scientific">Enterococcus phoeniculicola ATCC BAA-412</name>
    <dbReference type="NCBI Taxonomy" id="1158610"/>
    <lineage>
        <taxon>Bacteria</taxon>
        <taxon>Bacillati</taxon>
        <taxon>Bacillota</taxon>
        <taxon>Bacilli</taxon>
        <taxon>Lactobacillales</taxon>
        <taxon>Enterococcaceae</taxon>
        <taxon>Enterococcus</taxon>
    </lineage>
</organism>
<dbReference type="Pfam" id="PF00144">
    <property type="entry name" value="Beta-lactamase"/>
    <property type="match status" value="1"/>
</dbReference>
<evidence type="ECO:0000259" key="1">
    <source>
        <dbReference type="Pfam" id="PF00144"/>
    </source>
</evidence>
<dbReference type="EMBL" id="AJAT01000016">
    <property type="protein sequence ID" value="EOL43163.1"/>
    <property type="molecule type" value="Genomic_DNA"/>
</dbReference>
<dbReference type="SUPFAM" id="SSF56601">
    <property type="entry name" value="beta-lactamase/transpeptidase-like"/>
    <property type="match status" value="1"/>
</dbReference>
<dbReference type="PATRIC" id="fig|1158610.3.peg.2135"/>
<dbReference type="PANTHER" id="PTHR46825">
    <property type="entry name" value="D-ALANYL-D-ALANINE-CARBOXYPEPTIDASE/ENDOPEPTIDASE AMPH"/>
    <property type="match status" value="1"/>
</dbReference>
<evidence type="ECO:0000313" key="3">
    <source>
        <dbReference type="Proteomes" id="UP000013785"/>
    </source>
</evidence>
<feature type="domain" description="Beta-lactamase-related" evidence="1">
    <location>
        <begin position="48"/>
        <end position="345"/>
    </location>
</feature>
<sequence>MKKMSIVASICVLLVLGIVYWFQQKETAAAVSAQQGEEKKKQEMTLFVDDLLKESHFKGTVLLVKNRENYYEQAYGYANKEQKIKNSVEMAYPVASVQKSMTAILVEQLVSEGKISYKETLDKFYPDIDYADQITIRDLLNQSSGIDMDEIAPAKLLTSQREQLDFVLSEMTVTEDHSFLYTNANYTLLAGILSMVSGKSYEELFTQRIIQPLHLGETYFWDQLPEKETVPLSYVYDEAEEVDYVPFWDSFPDSKPLFSSLLGAGNLFMSASDLWRVQKAMKNGRLLTEDRYAEMTDIVTAGYSSGLWLSDGQKVVSGSLGGYTTMVYGEETNENLVILISNQQGILDTGSLAESIYEAMTH</sequence>
<gene>
    <name evidence="2" type="ORF">UC3_02140</name>
</gene>
<dbReference type="AlphaFoldDB" id="R3TPZ3"/>
<accession>R3TPZ3</accession>